<sequence>MLHLILVLLSFSGVGAEPADTAVVEAAVQAPEGGVTLEAEDQTPTGRFLTATEVRPILNATRANWIAVRDFNGQDLVYVTHLWSWRCGLLRIEVAINGGAFEDWPMPACHDDTSAPNAILPEDGLPYIAHAGGSVKEVAVRITYDDLGTDEARFDGKGMLQP</sequence>
<dbReference type="RefSeq" id="WP_050528811.1">
    <property type="nucleotide sequence ID" value="NZ_AQQZ01000001.1"/>
</dbReference>
<keyword evidence="3" id="KW-1185">Reference proteome</keyword>
<evidence type="ECO:0000313" key="3">
    <source>
        <dbReference type="Proteomes" id="UP000036938"/>
    </source>
</evidence>
<protein>
    <submittedName>
        <fullName evidence="2">Uncharacterized protein</fullName>
    </submittedName>
</protein>
<reference evidence="2 3" key="1">
    <citation type="journal article" date="2015" name="Int. J. Syst. Evol. Microbiol.">
        <title>Aestuariivita atlantica sp. nov., isolated from deep sea sediment of the Atlantic Ocean.</title>
        <authorList>
            <person name="Li G."/>
            <person name="Lai Q."/>
            <person name="Du Y."/>
            <person name="Liu X."/>
            <person name="Sun F."/>
            <person name="Shao Z."/>
        </authorList>
    </citation>
    <scope>NUCLEOTIDE SEQUENCE [LARGE SCALE GENOMIC DNA]</scope>
    <source>
        <strain evidence="2 3">22II-S11-z3</strain>
    </source>
</reference>
<name>A0A0L1JUK6_9RHOB</name>
<dbReference type="PATRIC" id="fig|1317121.7.peg.23"/>
<gene>
    <name evidence="2" type="ORF">ATO11_00105</name>
</gene>
<keyword evidence="1" id="KW-0732">Signal</keyword>
<dbReference type="AlphaFoldDB" id="A0A0L1JUK6"/>
<organism evidence="2 3">
    <name type="scientific">Pseudaestuariivita atlantica</name>
    <dbReference type="NCBI Taxonomy" id="1317121"/>
    <lineage>
        <taxon>Bacteria</taxon>
        <taxon>Pseudomonadati</taxon>
        <taxon>Pseudomonadota</taxon>
        <taxon>Alphaproteobacteria</taxon>
        <taxon>Rhodobacterales</taxon>
        <taxon>Paracoccaceae</taxon>
        <taxon>Pseudaestuariivita</taxon>
    </lineage>
</organism>
<feature type="chain" id="PRO_5005553956" evidence="1">
    <location>
        <begin position="17"/>
        <end position="162"/>
    </location>
</feature>
<evidence type="ECO:0000313" key="2">
    <source>
        <dbReference type="EMBL" id="KNG95098.1"/>
    </source>
</evidence>
<dbReference type="EMBL" id="AQQZ01000001">
    <property type="protein sequence ID" value="KNG95098.1"/>
    <property type="molecule type" value="Genomic_DNA"/>
</dbReference>
<dbReference type="STRING" id="1317121.ATO11_00105"/>
<dbReference type="Proteomes" id="UP000036938">
    <property type="component" value="Unassembled WGS sequence"/>
</dbReference>
<accession>A0A0L1JUK6</accession>
<feature type="signal peptide" evidence="1">
    <location>
        <begin position="1"/>
        <end position="16"/>
    </location>
</feature>
<comment type="caution">
    <text evidence="2">The sequence shown here is derived from an EMBL/GenBank/DDBJ whole genome shotgun (WGS) entry which is preliminary data.</text>
</comment>
<proteinExistence type="predicted"/>
<evidence type="ECO:0000256" key="1">
    <source>
        <dbReference type="SAM" id="SignalP"/>
    </source>
</evidence>